<dbReference type="AlphaFoldDB" id="A0A7D9K407"/>
<dbReference type="PROSITE" id="PS50055">
    <property type="entry name" value="TYR_PHOSPHATASE_PTP"/>
    <property type="match status" value="1"/>
</dbReference>
<evidence type="ECO:0000313" key="1">
    <source>
        <dbReference type="EMBL" id="CAB4041059.1"/>
    </source>
</evidence>
<dbReference type="InterPro" id="IPR050348">
    <property type="entry name" value="Protein-Tyr_Phosphatase"/>
</dbReference>
<comment type="caution">
    <text evidence="1">The sequence shown here is derived from an EMBL/GenBank/DDBJ whole genome shotgun (WGS) entry which is preliminary data.</text>
</comment>
<keyword evidence="2" id="KW-1185">Reference proteome</keyword>
<name>A0A7D9K407_PARCT</name>
<dbReference type="Pfam" id="PF00102">
    <property type="entry name" value="Y_phosphatase"/>
    <property type="match status" value="1"/>
</dbReference>
<dbReference type="InterPro" id="IPR029021">
    <property type="entry name" value="Prot-tyrosine_phosphatase-like"/>
</dbReference>
<dbReference type="Gene3D" id="3.90.190.10">
    <property type="entry name" value="Protein tyrosine phosphatase superfamily"/>
    <property type="match status" value="1"/>
</dbReference>
<gene>
    <name evidence="1" type="ORF">PACLA_8A088308</name>
</gene>
<keyword evidence="1" id="KW-0675">Receptor</keyword>
<dbReference type="GO" id="GO:0004725">
    <property type="term" value="F:protein tyrosine phosphatase activity"/>
    <property type="evidence" value="ECO:0007669"/>
    <property type="project" value="InterPro"/>
</dbReference>
<dbReference type="EMBL" id="CACRXK020027712">
    <property type="protein sequence ID" value="CAB4041059.1"/>
    <property type="molecule type" value="Genomic_DNA"/>
</dbReference>
<dbReference type="PRINTS" id="PR00700">
    <property type="entry name" value="PRTYPHPHTASE"/>
</dbReference>
<dbReference type="SUPFAM" id="SSF52799">
    <property type="entry name" value="(Phosphotyrosine protein) phosphatases II"/>
    <property type="match status" value="1"/>
</dbReference>
<reference evidence="1" key="1">
    <citation type="submission" date="2020-04" db="EMBL/GenBank/DDBJ databases">
        <authorList>
            <person name="Alioto T."/>
            <person name="Alioto T."/>
            <person name="Gomez Garrido J."/>
        </authorList>
    </citation>
    <scope>NUCLEOTIDE SEQUENCE</scope>
    <source>
        <strain evidence="1">A484AB</strain>
    </source>
</reference>
<dbReference type="PANTHER" id="PTHR19134">
    <property type="entry name" value="RECEPTOR-TYPE TYROSINE-PROTEIN PHOSPHATASE"/>
    <property type="match status" value="1"/>
</dbReference>
<dbReference type="PANTHER" id="PTHR19134:SF449">
    <property type="entry name" value="TYROSINE-PROTEIN PHOSPHATASE 1"/>
    <property type="match status" value="1"/>
</dbReference>
<protein>
    <submittedName>
        <fullName evidence="1">Receptor-type tyrosine- phosphatase H-like isoform X1</fullName>
    </submittedName>
</protein>
<sequence>MNLDDYTRVRLHRDEGDDDTDYINASIIKGLKLPSKYIASQGPTPHTTNDFWQMVWEQEVSIIVMLTGLKEKGTVKCYQYWPVNTDEQKYGNLTLKLTGETVLADFTTRYFEMK</sequence>
<dbReference type="Proteomes" id="UP001152795">
    <property type="component" value="Unassembled WGS sequence"/>
</dbReference>
<dbReference type="SMART" id="SM00194">
    <property type="entry name" value="PTPc"/>
    <property type="match status" value="1"/>
</dbReference>
<evidence type="ECO:0000313" key="2">
    <source>
        <dbReference type="Proteomes" id="UP001152795"/>
    </source>
</evidence>
<feature type="non-terminal residue" evidence="1">
    <location>
        <position position="114"/>
    </location>
</feature>
<organism evidence="1 2">
    <name type="scientific">Paramuricea clavata</name>
    <name type="common">Red gorgonian</name>
    <name type="synonym">Violescent sea-whip</name>
    <dbReference type="NCBI Taxonomy" id="317549"/>
    <lineage>
        <taxon>Eukaryota</taxon>
        <taxon>Metazoa</taxon>
        <taxon>Cnidaria</taxon>
        <taxon>Anthozoa</taxon>
        <taxon>Octocorallia</taxon>
        <taxon>Malacalcyonacea</taxon>
        <taxon>Plexauridae</taxon>
        <taxon>Paramuricea</taxon>
    </lineage>
</organism>
<dbReference type="OrthoDB" id="10253954at2759"/>
<dbReference type="InterPro" id="IPR000242">
    <property type="entry name" value="PTP_cat"/>
</dbReference>
<proteinExistence type="predicted"/>
<accession>A0A7D9K407</accession>